<evidence type="ECO:0000256" key="3">
    <source>
        <dbReference type="ARBA" id="ARBA00038984"/>
    </source>
</evidence>
<name>A0A9P9EML2_9HYPO</name>
<protein>
    <recommendedName>
        <fullName evidence="3">D-xylose 1-dehydrogenase (NADP(+), D-xylono-1,5-lactone-forming)</fullName>
        <ecNumber evidence="3">1.1.1.179</ecNumber>
    </recommendedName>
    <alternativeName>
        <fullName evidence="4">D-xylose-NADP dehydrogenase</fullName>
    </alternativeName>
</protein>
<dbReference type="GO" id="GO:0000166">
    <property type="term" value="F:nucleotide binding"/>
    <property type="evidence" value="ECO:0007669"/>
    <property type="project" value="InterPro"/>
</dbReference>
<dbReference type="Gene3D" id="3.30.360.10">
    <property type="entry name" value="Dihydrodipicolinate Reductase, domain 2"/>
    <property type="match status" value="1"/>
</dbReference>
<dbReference type="EC" id="1.1.1.179" evidence="3"/>
<reference evidence="7" key="1">
    <citation type="journal article" date="2021" name="Nat. Commun.">
        <title>Genetic determinants of endophytism in the Arabidopsis root mycobiome.</title>
        <authorList>
            <person name="Mesny F."/>
            <person name="Miyauchi S."/>
            <person name="Thiergart T."/>
            <person name="Pickel B."/>
            <person name="Atanasova L."/>
            <person name="Karlsson M."/>
            <person name="Huettel B."/>
            <person name="Barry K.W."/>
            <person name="Haridas S."/>
            <person name="Chen C."/>
            <person name="Bauer D."/>
            <person name="Andreopoulos W."/>
            <person name="Pangilinan J."/>
            <person name="LaButti K."/>
            <person name="Riley R."/>
            <person name="Lipzen A."/>
            <person name="Clum A."/>
            <person name="Drula E."/>
            <person name="Henrissat B."/>
            <person name="Kohler A."/>
            <person name="Grigoriev I.V."/>
            <person name="Martin F.M."/>
            <person name="Hacquard S."/>
        </authorList>
    </citation>
    <scope>NUCLEOTIDE SEQUENCE</scope>
    <source>
        <strain evidence="7">MPI-CAGE-AT-0021</strain>
    </source>
</reference>
<dbReference type="PANTHER" id="PTHR22604:SF115">
    <property type="entry name" value="DIHYDRODIOL DEHYDROGENASE, PUTATIVE (AFU_ORTHOLOGUE AFUA_1G07520)-RELATED"/>
    <property type="match status" value="1"/>
</dbReference>
<keyword evidence="2" id="KW-0560">Oxidoreductase</keyword>
<comment type="caution">
    <text evidence="7">The sequence shown here is derived from an EMBL/GenBank/DDBJ whole genome shotgun (WGS) entry which is preliminary data.</text>
</comment>
<dbReference type="SUPFAM" id="SSF51735">
    <property type="entry name" value="NAD(P)-binding Rossmann-fold domains"/>
    <property type="match status" value="1"/>
</dbReference>
<dbReference type="InterPro" id="IPR000683">
    <property type="entry name" value="Gfo/Idh/MocA-like_OxRdtase_N"/>
</dbReference>
<dbReference type="EMBL" id="JAGMUU010000014">
    <property type="protein sequence ID" value="KAH7139857.1"/>
    <property type="molecule type" value="Genomic_DNA"/>
</dbReference>
<dbReference type="InterPro" id="IPR036291">
    <property type="entry name" value="NAD(P)-bd_dom_sf"/>
</dbReference>
<dbReference type="Proteomes" id="UP000717696">
    <property type="component" value="Unassembled WGS sequence"/>
</dbReference>
<feature type="domain" description="Gfo/Idh/MocA-like oxidoreductase N-terminal" evidence="6">
    <location>
        <begin position="2"/>
        <end position="66"/>
    </location>
</feature>
<comment type="similarity">
    <text evidence="1">Belongs to the Gfo/Idh/MocA family.</text>
</comment>
<evidence type="ECO:0000259" key="6">
    <source>
        <dbReference type="Pfam" id="PF01408"/>
    </source>
</evidence>
<dbReference type="InterPro" id="IPR050984">
    <property type="entry name" value="Gfo/Idh/MocA_domain"/>
</dbReference>
<evidence type="ECO:0000256" key="2">
    <source>
        <dbReference type="ARBA" id="ARBA00023002"/>
    </source>
</evidence>
<evidence type="ECO:0000256" key="5">
    <source>
        <dbReference type="ARBA" id="ARBA00049233"/>
    </source>
</evidence>
<dbReference type="AlphaFoldDB" id="A0A9P9EML2"/>
<organism evidence="7 8">
    <name type="scientific">Dactylonectria estremocensis</name>
    <dbReference type="NCBI Taxonomy" id="1079267"/>
    <lineage>
        <taxon>Eukaryota</taxon>
        <taxon>Fungi</taxon>
        <taxon>Dikarya</taxon>
        <taxon>Ascomycota</taxon>
        <taxon>Pezizomycotina</taxon>
        <taxon>Sordariomycetes</taxon>
        <taxon>Hypocreomycetidae</taxon>
        <taxon>Hypocreales</taxon>
        <taxon>Nectriaceae</taxon>
        <taxon>Dactylonectria</taxon>
    </lineage>
</organism>
<comment type="catalytic activity">
    <reaction evidence="5">
        <text>D-xylose + NADP(+) = D-xylono-1,5-lactone + NADPH + H(+)</text>
        <dbReference type="Rhea" id="RHEA:22000"/>
        <dbReference type="ChEBI" id="CHEBI:15378"/>
        <dbReference type="ChEBI" id="CHEBI:15867"/>
        <dbReference type="ChEBI" id="CHEBI:53455"/>
        <dbReference type="ChEBI" id="CHEBI:57783"/>
        <dbReference type="ChEBI" id="CHEBI:58349"/>
        <dbReference type="EC" id="1.1.1.179"/>
    </reaction>
</comment>
<accession>A0A9P9EML2</accession>
<evidence type="ECO:0000313" key="7">
    <source>
        <dbReference type="EMBL" id="KAH7139857.1"/>
    </source>
</evidence>
<proteinExistence type="inferred from homology"/>
<evidence type="ECO:0000313" key="8">
    <source>
        <dbReference type="Proteomes" id="UP000717696"/>
    </source>
</evidence>
<evidence type="ECO:0000256" key="1">
    <source>
        <dbReference type="ARBA" id="ARBA00010928"/>
    </source>
</evidence>
<dbReference type="Pfam" id="PF01408">
    <property type="entry name" value="GFO_IDH_MocA"/>
    <property type="match status" value="1"/>
</dbReference>
<dbReference type="GO" id="GO:0047837">
    <property type="term" value="F:D-xylose 1-dehydrogenase (NADP+) activity"/>
    <property type="evidence" value="ECO:0007669"/>
    <property type="project" value="UniProtKB-EC"/>
</dbReference>
<sequence>MYASYTDLVADPNIDIVYVASPVSHHFQNAMMAIGAGKPVICEKALTVTASQAKKLVAVARARGLFLLGGVWTRFFPLSIRVRELVSSGAIGIVYRVIGQRKLLLLVCFEASSHARLV</sequence>
<dbReference type="OrthoDB" id="2129491at2759"/>
<gene>
    <name evidence="7" type="ORF">B0J13DRAFT_558564</name>
</gene>
<keyword evidence="8" id="KW-1185">Reference proteome</keyword>
<evidence type="ECO:0000256" key="4">
    <source>
        <dbReference type="ARBA" id="ARBA00042988"/>
    </source>
</evidence>
<dbReference type="PANTHER" id="PTHR22604">
    <property type="entry name" value="OXIDOREDUCTASES"/>
    <property type="match status" value="1"/>
</dbReference>
<dbReference type="Gene3D" id="3.40.50.720">
    <property type="entry name" value="NAD(P)-binding Rossmann-like Domain"/>
    <property type="match status" value="1"/>
</dbReference>